<dbReference type="PROSITE" id="PS00070">
    <property type="entry name" value="ALDEHYDE_DEHYDR_CYS"/>
    <property type="match status" value="1"/>
</dbReference>
<dbReference type="SUPFAM" id="SSF53720">
    <property type="entry name" value="ALDH-like"/>
    <property type="match status" value="1"/>
</dbReference>
<gene>
    <name evidence="5" type="ORF">ACFYM3_33290</name>
</gene>
<keyword evidence="6" id="KW-1185">Reference proteome</keyword>
<sequence length="496" mass="52601">MPAVPHDEWLRRTKAFQLSGGHHIDGAEEAGGGAAFPVVSPRDGRVVAEVADGGAAEVDAAVAAARRAFDSGPWPRLAPAERGRALLRLADLLEERREELALTVSLEMGKPISDAYGVELRAVIGTFRWYGQLADKLTDESPHTAPDALALVTREPAGVVGAVVPWNFPLTLAGWKVAPALAAGCTVVLKPSENSPLSALLLGRLATEAGLPPGVLNVVTGDGPTAGSALGLHPDVDVLAFTGSTAVGRHFLRYAADSNLKRVWLELGGKSPNIVLPDAPDLDQAAATAAWGIFFNQGEMCTAPSRLLVHSSIAERVTEAVVRRARELKVGDPLDPETEMGALVGRAHLDRVAGHIRHGVDEGARLRTGGHRVLAETGGTYLEPTVFDRVEPGSRLAREEIFGPVLSVLAFDDLDEAVRLANATDYGLAAGLWTSDLSTAHRVSRALKAGTVWVNCYEEGDLTVPFGGMKQSGNGRDKSAHALEKYTELKTTWIQL</sequence>
<dbReference type="InterPro" id="IPR016162">
    <property type="entry name" value="Ald_DH_N"/>
</dbReference>
<name>A0ABW6LLV6_9ACTN</name>
<accession>A0ABW6LLV6</accession>
<evidence type="ECO:0000313" key="6">
    <source>
        <dbReference type="Proteomes" id="UP001601288"/>
    </source>
</evidence>
<evidence type="ECO:0000313" key="5">
    <source>
        <dbReference type="EMBL" id="MFE9229390.1"/>
    </source>
</evidence>
<comment type="caution">
    <text evidence="5">The sequence shown here is derived from an EMBL/GenBank/DDBJ whole genome shotgun (WGS) entry which is preliminary data.</text>
</comment>
<protein>
    <submittedName>
        <fullName evidence="5">Aldehyde dehydrogenase</fullName>
    </submittedName>
</protein>
<dbReference type="InterPro" id="IPR016160">
    <property type="entry name" value="Ald_DH_CS_CYS"/>
</dbReference>
<dbReference type="Gene3D" id="3.40.605.10">
    <property type="entry name" value="Aldehyde Dehydrogenase, Chain A, domain 1"/>
    <property type="match status" value="1"/>
</dbReference>
<evidence type="ECO:0000256" key="1">
    <source>
        <dbReference type="ARBA" id="ARBA00023002"/>
    </source>
</evidence>
<dbReference type="InterPro" id="IPR016161">
    <property type="entry name" value="Ald_DH/histidinol_DH"/>
</dbReference>
<dbReference type="EMBL" id="JBIAFP010000025">
    <property type="protein sequence ID" value="MFE9229390.1"/>
    <property type="molecule type" value="Genomic_DNA"/>
</dbReference>
<organism evidence="5 6">
    <name type="scientific">Streptomyces massasporeus</name>
    <dbReference type="NCBI Taxonomy" id="67324"/>
    <lineage>
        <taxon>Bacteria</taxon>
        <taxon>Bacillati</taxon>
        <taxon>Actinomycetota</taxon>
        <taxon>Actinomycetes</taxon>
        <taxon>Kitasatosporales</taxon>
        <taxon>Streptomycetaceae</taxon>
        <taxon>Streptomyces</taxon>
    </lineage>
</organism>
<comment type="similarity">
    <text evidence="3">Belongs to the aldehyde dehydrogenase family.</text>
</comment>
<dbReference type="RefSeq" id="WP_358286277.1">
    <property type="nucleotide sequence ID" value="NZ_JBEYGJ010000025.1"/>
</dbReference>
<dbReference type="PROSITE" id="PS00687">
    <property type="entry name" value="ALDEHYDE_DEHYDR_GLU"/>
    <property type="match status" value="1"/>
</dbReference>
<reference evidence="5 6" key="1">
    <citation type="submission" date="2024-10" db="EMBL/GenBank/DDBJ databases">
        <title>The Natural Products Discovery Center: Release of the First 8490 Sequenced Strains for Exploring Actinobacteria Biosynthetic Diversity.</title>
        <authorList>
            <person name="Kalkreuter E."/>
            <person name="Kautsar S.A."/>
            <person name="Yang D."/>
            <person name="Bader C.D."/>
            <person name="Teijaro C.N."/>
            <person name="Fluegel L."/>
            <person name="Davis C.M."/>
            <person name="Simpson J.R."/>
            <person name="Lauterbach L."/>
            <person name="Steele A.D."/>
            <person name="Gui C."/>
            <person name="Meng S."/>
            <person name="Li G."/>
            <person name="Viehrig K."/>
            <person name="Ye F."/>
            <person name="Su P."/>
            <person name="Kiefer A.F."/>
            <person name="Nichols A."/>
            <person name="Cepeda A.J."/>
            <person name="Yan W."/>
            <person name="Fan B."/>
            <person name="Jiang Y."/>
            <person name="Adhikari A."/>
            <person name="Zheng C.-J."/>
            <person name="Schuster L."/>
            <person name="Cowan T.M."/>
            <person name="Smanski M.J."/>
            <person name="Chevrette M.G."/>
            <person name="De Carvalho L.P.S."/>
            <person name="Shen B."/>
        </authorList>
    </citation>
    <scope>NUCLEOTIDE SEQUENCE [LARGE SCALE GENOMIC DNA]</scope>
    <source>
        <strain evidence="5 6">NPDC007066</strain>
    </source>
</reference>
<dbReference type="PANTHER" id="PTHR11699">
    <property type="entry name" value="ALDEHYDE DEHYDROGENASE-RELATED"/>
    <property type="match status" value="1"/>
</dbReference>
<dbReference type="Gene3D" id="3.40.309.10">
    <property type="entry name" value="Aldehyde Dehydrogenase, Chain A, domain 2"/>
    <property type="match status" value="1"/>
</dbReference>
<dbReference type="InterPro" id="IPR016163">
    <property type="entry name" value="Ald_DH_C"/>
</dbReference>
<keyword evidence="1 3" id="KW-0560">Oxidoreductase</keyword>
<dbReference type="Proteomes" id="UP001601288">
    <property type="component" value="Unassembled WGS sequence"/>
</dbReference>
<proteinExistence type="inferred from homology"/>
<dbReference type="Pfam" id="PF00171">
    <property type="entry name" value="Aldedh"/>
    <property type="match status" value="1"/>
</dbReference>
<evidence type="ECO:0000259" key="4">
    <source>
        <dbReference type="Pfam" id="PF00171"/>
    </source>
</evidence>
<dbReference type="InterPro" id="IPR015590">
    <property type="entry name" value="Aldehyde_DH_dom"/>
</dbReference>
<dbReference type="InterPro" id="IPR029510">
    <property type="entry name" value="Ald_DH_CS_GLU"/>
</dbReference>
<dbReference type="CDD" id="cd07112">
    <property type="entry name" value="ALDH_GABALDH-PuuC"/>
    <property type="match status" value="1"/>
</dbReference>
<feature type="domain" description="Aldehyde dehydrogenase" evidence="4">
    <location>
        <begin position="34"/>
        <end position="491"/>
    </location>
</feature>
<evidence type="ECO:0000256" key="3">
    <source>
        <dbReference type="RuleBase" id="RU003345"/>
    </source>
</evidence>
<evidence type="ECO:0000256" key="2">
    <source>
        <dbReference type="PROSITE-ProRule" id="PRU10007"/>
    </source>
</evidence>
<feature type="active site" evidence="2">
    <location>
        <position position="266"/>
    </location>
</feature>